<dbReference type="EMBL" id="UGHH01000002">
    <property type="protein sequence ID" value="STO63179.1"/>
    <property type="molecule type" value="Genomic_DNA"/>
</dbReference>
<evidence type="ECO:0000313" key="1">
    <source>
        <dbReference type="EMBL" id="STO63179.1"/>
    </source>
</evidence>
<gene>
    <name evidence="1" type="ORF">NCTC10794_00188</name>
</gene>
<dbReference type="Proteomes" id="UP000254867">
    <property type="component" value="Unassembled WGS sequence"/>
</dbReference>
<organism evidence="1 2">
    <name type="scientific">Haemophilus parahaemolyticus</name>
    <dbReference type="NCBI Taxonomy" id="735"/>
    <lineage>
        <taxon>Bacteria</taxon>
        <taxon>Pseudomonadati</taxon>
        <taxon>Pseudomonadota</taxon>
        <taxon>Gammaproteobacteria</taxon>
        <taxon>Pasteurellales</taxon>
        <taxon>Pasteurellaceae</taxon>
        <taxon>Haemophilus</taxon>
    </lineage>
</organism>
<dbReference type="AlphaFoldDB" id="A0A377HYI8"/>
<proteinExistence type="predicted"/>
<evidence type="ECO:0000313" key="2">
    <source>
        <dbReference type="Proteomes" id="UP000254867"/>
    </source>
</evidence>
<sequence length="32" mass="3308">MKIKIVLAVILGGLFATSVANANEPAKLVVKV</sequence>
<name>A0A377HYI8_HAEPH</name>
<protein>
    <submittedName>
        <fullName evidence="1">Uncharacterized protein</fullName>
    </submittedName>
</protein>
<accession>A0A377HYI8</accession>
<reference evidence="1 2" key="1">
    <citation type="submission" date="2018-06" db="EMBL/GenBank/DDBJ databases">
        <authorList>
            <consortium name="Pathogen Informatics"/>
            <person name="Doyle S."/>
        </authorList>
    </citation>
    <scope>NUCLEOTIDE SEQUENCE [LARGE SCALE GENOMIC DNA]</scope>
    <source>
        <strain evidence="1 2">NCTC10794</strain>
    </source>
</reference>